<dbReference type="GO" id="GO:0016740">
    <property type="term" value="F:transferase activity"/>
    <property type="evidence" value="ECO:0007669"/>
    <property type="project" value="UniProtKB-KW"/>
</dbReference>
<protein>
    <submittedName>
        <fullName evidence="1">Glycosyltransferase</fullName>
    </submittedName>
</protein>
<keyword evidence="1" id="KW-0808">Transferase</keyword>
<dbReference type="RefSeq" id="WP_136782186.1">
    <property type="nucleotide sequence ID" value="NZ_SWCO01000005.1"/>
</dbReference>
<comment type="caution">
    <text evidence="1">The sequence shown here is derived from an EMBL/GenBank/DDBJ whole genome shotgun (WGS) entry which is preliminary data.</text>
</comment>
<keyword evidence="2" id="KW-1185">Reference proteome</keyword>
<evidence type="ECO:0000313" key="1">
    <source>
        <dbReference type="EMBL" id="TKB03495.1"/>
    </source>
</evidence>
<gene>
    <name evidence="1" type="ORF">E5672_10685</name>
</gene>
<dbReference type="Gene3D" id="3.40.50.2000">
    <property type="entry name" value="Glycogen Phosphorylase B"/>
    <property type="match status" value="1"/>
</dbReference>
<dbReference type="OrthoDB" id="6383742at2"/>
<dbReference type="SUPFAM" id="SSF53756">
    <property type="entry name" value="UDP-Glycosyltransferase/glycogen phosphorylase"/>
    <property type="match status" value="1"/>
</dbReference>
<name>A0A4U0ZHN2_9ALTE</name>
<dbReference type="EMBL" id="SWCO01000005">
    <property type="protein sequence ID" value="TKB03495.1"/>
    <property type="molecule type" value="Genomic_DNA"/>
</dbReference>
<reference evidence="1 2" key="1">
    <citation type="submission" date="2019-04" db="EMBL/GenBank/DDBJ databases">
        <title>Alteromonas portus sp. nov., an alginate lyase-excreting marine bacterium.</title>
        <authorList>
            <person name="Huang H."/>
            <person name="Mo K."/>
            <person name="Bao S."/>
        </authorList>
    </citation>
    <scope>NUCLEOTIDE SEQUENCE [LARGE SCALE GENOMIC DNA]</scope>
    <source>
        <strain evidence="1 2">HB161718</strain>
    </source>
</reference>
<dbReference type="Proteomes" id="UP000305471">
    <property type="component" value="Unassembled WGS sequence"/>
</dbReference>
<organism evidence="1 2">
    <name type="scientific">Alteromonas portus</name>
    <dbReference type="NCBI Taxonomy" id="2565549"/>
    <lineage>
        <taxon>Bacteria</taxon>
        <taxon>Pseudomonadati</taxon>
        <taxon>Pseudomonadota</taxon>
        <taxon>Gammaproteobacteria</taxon>
        <taxon>Alteromonadales</taxon>
        <taxon>Alteromonadaceae</taxon>
        <taxon>Alteromonas/Salinimonas group</taxon>
        <taxon>Alteromonas</taxon>
    </lineage>
</organism>
<proteinExistence type="predicted"/>
<sequence>MTKEIVLIDMVSHSEMHLPFNEGYLKAVSLAYPEKRITFAACDGHVENLKTQVGTLCNVNYKVIPQFDELLSSHSYHHPFYGRRAARYYTKWLSENFDLENIDLLTVLGARAPVISVVQKFWKNMPGECHFLQHNQLGISKSWRSRNPIERYFDYISVLRRGLPKNQKLLVLELGLDDVILDIAPAMKGSVEVVEHPVLESEWLPPKTLIAGEPIKIAFLGHCGKGKGFDVFCKIAKEFNSDNLKFYAIGKENTGQASEFDTSGLALPPHKTHLAREKFVELLGTMDLVCLPLPNSVSYVSSGSIIDAFAAAKPLITTSNQSHIAIGEKYGEFGILKAEQSGLFNFFKDLADKPEQSLANYEDWKRNTIKIRKARGEQEIAKRIKSICNT</sequence>
<dbReference type="AlphaFoldDB" id="A0A4U0ZHN2"/>
<accession>A0A4U0ZHN2</accession>
<evidence type="ECO:0000313" key="2">
    <source>
        <dbReference type="Proteomes" id="UP000305471"/>
    </source>
</evidence>